<feature type="transmembrane region" description="Helical" evidence="8">
    <location>
        <begin position="98"/>
        <end position="115"/>
    </location>
</feature>
<dbReference type="STRING" id="75913.A0A0K0G3T0"/>
<reference evidence="10" key="1">
    <citation type="submission" date="2014-07" db="EMBL/GenBank/DDBJ databases">
        <authorList>
            <person name="Martin A.A"/>
            <person name="De Silva N."/>
        </authorList>
    </citation>
    <scope>NUCLEOTIDE SEQUENCE</scope>
</reference>
<proteinExistence type="inferred from homology"/>
<keyword evidence="4" id="KW-0732">Signal</keyword>
<reference evidence="11" key="2">
    <citation type="submission" date="2015-08" db="UniProtKB">
        <authorList>
            <consortium name="WormBaseParasite"/>
        </authorList>
    </citation>
    <scope>IDENTIFICATION</scope>
</reference>
<sequence>MIVINRLSKIAFFILLFLTIIVWGPIPECSELLMGQFFCKEPDINPNTSQPITCAPGNIILLNCTIIPGLKCQINGTVNTKTWFMKKLYNGCTYSTNYSYHTAVTLSVFFGWLGIDRLYLGYYAIAFFKLITFGLFGVFYLLDVILIALQILGPANGEQYFIPHFGPKSTYVGYDSSDIDDQVNCLGCFKGKPEHGEL</sequence>
<evidence type="ECO:0000259" key="9">
    <source>
        <dbReference type="Pfam" id="PF05154"/>
    </source>
</evidence>
<feature type="domain" description="TM2" evidence="9">
    <location>
        <begin position="97"/>
        <end position="145"/>
    </location>
</feature>
<keyword evidence="6 8" id="KW-0472">Membrane</keyword>
<comment type="similarity">
    <text evidence="2">Belongs to the TM2 family.</text>
</comment>
<evidence type="ECO:0000256" key="1">
    <source>
        <dbReference type="ARBA" id="ARBA00004141"/>
    </source>
</evidence>
<evidence type="ECO:0000256" key="8">
    <source>
        <dbReference type="SAM" id="Phobius"/>
    </source>
</evidence>
<name>A0A0K0G3T0_STRVS</name>
<evidence type="ECO:0000256" key="3">
    <source>
        <dbReference type="ARBA" id="ARBA00022692"/>
    </source>
</evidence>
<evidence type="ECO:0000256" key="5">
    <source>
        <dbReference type="ARBA" id="ARBA00022989"/>
    </source>
</evidence>
<feature type="transmembrane region" description="Helical" evidence="8">
    <location>
        <begin position="7"/>
        <end position="26"/>
    </location>
</feature>
<keyword evidence="7" id="KW-0325">Glycoprotein</keyword>
<dbReference type="Proteomes" id="UP000035680">
    <property type="component" value="Unassembled WGS sequence"/>
</dbReference>
<protein>
    <submittedName>
        <fullName evidence="11">TM2 domain-containing protein</fullName>
    </submittedName>
</protein>
<dbReference type="Pfam" id="PF05154">
    <property type="entry name" value="TM2"/>
    <property type="match status" value="1"/>
</dbReference>
<organism evidence="10 11">
    <name type="scientific">Strongyloides venezuelensis</name>
    <name type="common">Threadworm</name>
    <dbReference type="NCBI Taxonomy" id="75913"/>
    <lineage>
        <taxon>Eukaryota</taxon>
        <taxon>Metazoa</taxon>
        <taxon>Ecdysozoa</taxon>
        <taxon>Nematoda</taxon>
        <taxon>Chromadorea</taxon>
        <taxon>Rhabditida</taxon>
        <taxon>Tylenchina</taxon>
        <taxon>Panagrolaimomorpha</taxon>
        <taxon>Strongyloidoidea</taxon>
        <taxon>Strongyloididae</taxon>
        <taxon>Strongyloides</taxon>
    </lineage>
</organism>
<dbReference type="PANTHER" id="PTHR21016:SF1">
    <property type="entry name" value="TM2 DOMAIN-CONTAINING PROTEIN 1"/>
    <property type="match status" value="1"/>
</dbReference>
<accession>A0A0K0G3T0</accession>
<dbReference type="InterPro" id="IPR050932">
    <property type="entry name" value="TM2D1-3-like"/>
</dbReference>
<dbReference type="WBParaSite" id="SVE_1938700.1">
    <property type="protein sequence ID" value="SVE_1938700.1"/>
    <property type="gene ID" value="SVE_1938700"/>
</dbReference>
<dbReference type="PANTHER" id="PTHR21016">
    <property type="entry name" value="BETA-AMYLOID BINDING PROTEIN-RELATED"/>
    <property type="match status" value="1"/>
</dbReference>
<evidence type="ECO:0000256" key="2">
    <source>
        <dbReference type="ARBA" id="ARBA00008284"/>
    </source>
</evidence>
<evidence type="ECO:0000256" key="6">
    <source>
        <dbReference type="ARBA" id="ARBA00023136"/>
    </source>
</evidence>
<evidence type="ECO:0000313" key="11">
    <source>
        <dbReference type="WBParaSite" id="SVE_1938700.1"/>
    </source>
</evidence>
<feature type="transmembrane region" description="Helical" evidence="8">
    <location>
        <begin position="127"/>
        <end position="152"/>
    </location>
</feature>
<dbReference type="GO" id="GO:0016020">
    <property type="term" value="C:membrane"/>
    <property type="evidence" value="ECO:0007669"/>
    <property type="project" value="UniProtKB-SubCell"/>
</dbReference>
<comment type="subcellular location">
    <subcellularLocation>
        <location evidence="1">Membrane</location>
        <topology evidence="1">Multi-pass membrane protein</topology>
    </subcellularLocation>
</comment>
<keyword evidence="3 8" id="KW-0812">Transmembrane</keyword>
<keyword evidence="5 8" id="KW-1133">Transmembrane helix</keyword>
<evidence type="ECO:0000313" key="10">
    <source>
        <dbReference type="Proteomes" id="UP000035680"/>
    </source>
</evidence>
<evidence type="ECO:0000256" key="4">
    <source>
        <dbReference type="ARBA" id="ARBA00022729"/>
    </source>
</evidence>
<evidence type="ECO:0000256" key="7">
    <source>
        <dbReference type="ARBA" id="ARBA00023180"/>
    </source>
</evidence>
<keyword evidence="10" id="KW-1185">Reference proteome</keyword>
<dbReference type="InterPro" id="IPR007829">
    <property type="entry name" value="TM2"/>
</dbReference>
<dbReference type="AlphaFoldDB" id="A0A0K0G3T0"/>